<comment type="similarity">
    <text evidence="3">Belongs to the DegT/DnrJ/EryC1 family.</text>
</comment>
<evidence type="ECO:0000256" key="2">
    <source>
        <dbReference type="PIRSR" id="PIRSR000390-2"/>
    </source>
</evidence>
<dbReference type="Pfam" id="PF01041">
    <property type="entry name" value="DegT_DnrJ_EryC1"/>
    <property type="match status" value="1"/>
</dbReference>
<dbReference type="PIRSF" id="PIRSF000390">
    <property type="entry name" value="PLP_StrS"/>
    <property type="match status" value="1"/>
</dbReference>
<sequence length="391" mass="43772">MYGDPEQPEAFIPLHAPVFRGNEKKYLEKCIDSTFVSSVGAYVDEFEGRMTEYTGSAQAVACVNGTSALHLALRLCGADRETEVITQPLTFVATANAIRYCGAEPVFLDVDRETMGLSPDALRNWLKNHAEITSISDWNEPTCINKSTGRRIAACVPMHAYGHPCRIDDIVRICEEYHIPLVEDAAESVGSFFRERHTGTFGDIGVLSFNGNKVITAGGGGMLLFRDKEMAGRAKHLSTQARVPHKWEFIHDQTGYNYRMPNVNAALGLAQLEQLPRFLREKRRIAEQYREFFAGSDTNGQAAGDASIIFMTEPEHAHSNYWLNTIMLPGKPARDEFLAYTNDQGIMTRPAWRLMNELEMYRSCQTDRLDNARDLADRLVNIPSSVPGNIL</sequence>
<evidence type="ECO:0000256" key="3">
    <source>
        <dbReference type="RuleBase" id="RU004508"/>
    </source>
</evidence>
<name>A0A8J7SD98_9BACT</name>
<gene>
    <name evidence="4" type="ORF">NATSA_14810</name>
</gene>
<keyword evidence="5" id="KW-1185">Reference proteome</keyword>
<dbReference type="NCBIfam" id="TIGR04181">
    <property type="entry name" value="NHT_00031"/>
    <property type="match status" value="1"/>
</dbReference>
<keyword evidence="4" id="KW-0032">Aminotransferase</keyword>
<dbReference type="SUPFAM" id="SSF53383">
    <property type="entry name" value="PLP-dependent transferases"/>
    <property type="match status" value="1"/>
</dbReference>
<dbReference type="InterPro" id="IPR015421">
    <property type="entry name" value="PyrdxlP-dep_Trfase_major"/>
</dbReference>
<keyword evidence="2 3" id="KW-0663">Pyridoxal phosphate</keyword>
<dbReference type="Proteomes" id="UP000673975">
    <property type="component" value="Unassembled WGS sequence"/>
</dbReference>
<keyword evidence="4" id="KW-0808">Transferase</keyword>
<organism evidence="4 5">
    <name type="scientific">Natronogracilivirga saccharolytica</name>
    <dbReference type="NCBI Taxonomy" id="2812953"/>
    <lineage>
        <taxon>Bacteria</taxon>
        <taxon>Pseudomonadati</taxon>
        <taxon>Balneolota</taxon>
        <taxon>Balneolia</taxon>
        <taxon>Balneolales</taxon>
        <taxon>Cyclonatronaceae</taxon>
        <taxon>Natronogracilivirga</taxon>
    </lineage>
</organism>
<dbReference type="CDD" id="cd00616">
    <property type="entry name" value="AHBA_syn"/>
    <property type="match status" value="1"/>
</dbReference>
<comment type="caution">
    <text evidence="4">The sequence shown here is derived from an EMBL/GenBank/DDBJ whole genome shotgun (WGS) entry which is preliminary data.</text>
</comment>
<dbReference type="EMBL" id="JAFIDN010000018">
    <property type="protein sequence ID" value="MBP3193946.1"/>
    <property type="molecule type" value="Genomic_DNA"/>
</dbReference>
<dbReference type="InterPro" id="IPR026385">
    <property type="entry name" value="LegC-like"/>
</dbReference>
<dbReference type="PANTHER" id="PTHR30244:SF30">
    <property type="entry name" value="BLR5990 PROTEIN"/>
    <property type="match status" value="1"/>
</dbReference>
<accession>A0A8J7SD98</accession>
<dbReference type="GO" id="GO:0008483">
    <property type="term" value="F:transaminase activity"/>
    <property type="evidence" value="ECO:0007669"/>
    <property type="project" value="UniProtKB-KW"/>
</dbReference>
<evidence type="ECO:0000313" key="5">
    <source>
        <dbReference type="Proteomes" id="UP000673975"/>
    </source>
</evidence>
<evidence type="ECO:0000256" key="1">
    <source>
        <dbReference type="PIRSR" id="PIRSR000390-1"/>
    </source>
</evidence>
<dbReference type="GO" id="GO:0000271">
    <property type="term" value="P:polysaccharide biosynthetic process"/>
    <property type="evidence" value="ECO:0007669"/>
    <property type="project" value="TreeGrafter"/>
</dbReference>
<dbReference type="InterPro" id="IPR015422">
    <property type="entry name" value="PyrdxlP-dep_Trfase_small"/>
</dbReference>
<feature type="modified residue" description="N6-(pyridoxal phosphate)lysine" evidence="2">
    <location>
        <position position="213"/>
    </location>
</feature>
<evidence type="ECO:0000313" key="4">
    <source>
        <dbReference type="EMBL" id="MBP3193946.1"/>
    </source>
</evidence>
<dbReference type="GO" id="GO:0030170">
    <property type="term" value="F:pyridoxal phosphate binding"/>
    <property type="evidence" value="ECO:0007669"/>
    <property type="project" value="TreeGrafter"/>
</dbReference>
<dbReference type="Gene3D" id="3.90.1150.10">
    <property type="entry name" value="Aspartate Aminotransferase, domain 1"/>
    <property type="match status" value="1"/>
</dbReference>
<reference evidence="4" key="1">
    <citation type="submission" date="2021-02" db="EMBL/GenBank/DDBJ databases">
        <title>Natronogracilivirga saccharolytica gen. nov. sp. nov. a new anaerobic, haloalkiliphilic carbohydrate-fermenting bacterium from soda lake and proposing of Cyclonatronumiaceae fam. nov. in the phylum Balneolaeota.</title>
        <authorList>
            <person name="Zhilina T.N."/>
            <person name="Sorokin D.Y."/>
            <person name="Zavarzina D.G."/>
            <person name="Toshchakov S.V."/>
            <person name="Kublanov I.V."/>
        </authorList>
    </citation>
    <scope>NUCLEOTIDE SEQUENCE</scope>
    <source>
        <strain evidence="4">Z-1702</strain>
    </source>
</reference>
<dbReference type="AlphaFoldDB" id="A0A8J7SD98"/>
<dbReference type="RefSeq" id="WP_210513406.1">
    <property type="nucleotide sequence ID" value="NZ_JAFIDN010000018.1"/>
</dbReference>
<dbReference type="InterPro" id="IPR015424">
    <property type="entry name" value="PyrdxlP-dep_Trfase"/>
</dbReference>
<dbReference type="InterPro" id="IPR000653">
    <property type="entry name" value="DegT/StrS_aminotransferase"/>
</dbReference>
<proteinExistence type="inferred from homology"/>
<protein>
    <submittedName>
        <fullName evidence="4">LegC family aminotransferase</fullName>
    </submittedName>
</protein>
<feature type="active site" description="Proton acceptor" evidence="1">
    <location>
        <position position="213"/>
    </location>
</feature>
<dbReference type="PANTHER" id="PTHR30244">
    <property type="entry name" value="TRANSAMINASE"/>
    <property type="match status" value="1"/>
</dbReference>
<dbReference type="Gene3D" id="3.40.640.10">
    <property type="entry name" value="Type I PLP-dependent aspartate aminotransferase-like (Major domain)"/>
    <property type="match status" value="1"/>
</dbReference>